<proteinExistence type="inferred from homology"/>
<feature type="binding site" evidence="6">
    <location>
        <position position="296"/>
    </location>
    <ligand>
        <name>Mn(2+)</name>
        <dbReference type="ChEBI" id="CHEBI:29035"/>
        <label>2</label>
    </ligand>
</feature>
<sequence length="397" mass="44626">MKFKRVFLIVMDSLGIGASPDANNYFNAGVPDVNANTFGHIAERMDLKIPTLEKLGIANIAPLRGINPNPKLASYVTKISEQSLGKDTMTGHWEMMGLYITKPFQTFTDTGFPVELIKELEEKTGRRVVGNISASGTEIIKDFGEHHMKTGDLIVYTSADSVLQIAMHEEIIPIKEQYRICEIAREITMKPEWKVGRVIARPFLGSNKDNFKRTSNRHDYALKPSDKTTLNFLDEAGFDVIALGKINDIFDGYGINKFSKTVSNADGMKQITEWAEKEFRGLCFLNLVDFDALFGHRRDVEGYGKAIEEFDSQLPLLMEKLNEDDLLLITADHGNDPTYAGTDHTREYVPLIAFSKQFKSGGNLPVLKTFSDIGYTINKIFNTEKPKFGKSFLNDLK</sequence>
<dbReference type="EC" id="5.4.2.7" evidence="6 7"/>
<dbReference type="PANTHER" id="PTHR21110">
    <property type="entry name" value="PHOSPHOPENTOMUTASE"/>
    <property type="match status" value="1"/>
</dbReference>
<evidence type="ECO:0000313" key="9">
    <source>
        <dbReference type="EMBL" id="VEU82362.1"/>
    </source>
</evidence>
<feature type="binding site" evidence="6">
    <location>
        <position position="12"/>
    </location>
    <ligand>
        <name>Mn(2+)</name>
        <dbReference type="ChEBI" id="CHEBI:29035"/>
        <label>1</label>
    </ligand>
</feature>
<dbReference type="AlphaFoldDB" id="A0A449BIU8"/>
<comment type="pathway">
    <text evidence="6">Carbohydrate degradation; 2-deoxy-D-ribose 1-phosphate degradation; D-glyceraldehyde 3-phosphate and acetaldehyde from 2-deoxy-alpha-D-ribose 1-phosphate: step 1/2.</text>
</comment>
<dbReference type="InterPro" id="IPR017850">
    <property type="entry name" value="Alkaline_phosphatase_core_sf"/>
</dbReference>
<dbReference type="FunFam" id="3.30.70.1250:FF:000001">
    <property type="entry name" value="Phosphopentomutase"/>
    <property type="match status" value="1"/>
</dbReference>
<dbReference type="HAMAP" id="MF_00740">
    <property type="entry name" value="Phosphopentomut"/>
    <property type="match status" value="1"/>
</dbReference>
<evidence type="ECO:0000256" key="2">
    <source>
        <dbReference type="ARBA" id="ARBA00022490"/>
    </source>
</evidence>
<evidence type="ECO:0000256" key="4">
    <source>
        <dbReference type="ARBA" id="ARBA00023211"/>
    </source>
</evidence>
<organism evidence="9 10">
    <name type="scientific">Acholeplasma hippikon</name>
    <dbReference type="NCBI Taxonomy" id="264636"/>
    <lineage>
        <taxon>Bacteria</taxon>
        <taxon>Bacillati</taxon>
        <taxon>Mycoplasmatota</taxon>
        <taxon>Mollicutes</taxon>
        <taxon>Acholeplasmatales</taxon>
        <taxon>Acholeplasmataceae</taxon>
        <taxon>Acholeplasma</taxon>
    </lineage>
</organism>
<reference evidence="9 10" key="1">
    <citation type="submission" date="2019-01" db="EMBL/GenBank/DDBJ databases">
        <authorList>
            <consortium name="Pathogen Informatics"/>
        </authorList>
    </citation>
    <scope>NUCLEOTIDE SEQUENCE [LARGE SCALE GENOMIC DNA]</scope>
    <source>
        <strain evidence="9 10">NCTC10172</strain>
    </source>
</reference>
<evidence type="ECO:0000256" key="5">
    <source>
        <dbReference type="ARBA" id="ARBA00023235"/>
    </source>
</evidence>
<dbReference type="RefSeq" id="WP_035369558.1">
    <property type="nucleotide sequence ID" value="NZ_LR215050.1"/>
</dbReference>
<dbReference type="InterPro" id="IPR024052">
    <property type="entry name" value="Phosphopentomutase_DeoB_cap_sf"/>
</dbReference>
<gene>
    <name evidence="6 9" type="primary">deoB</name>
    <name evidence="9" type="ORF">NCTC10172_00372</name>
</gene>
<dbReference type="GO" id="GO:0043094">
    <property type="term" value="P:metabolic compound salvage"/>
    <property type="evidence" value="ECO:0007669"/>
    <property type="project" value="UniProtKB-UniRule"/>
</dbReference>
<dbReference type="EMBL" id="LR215050">
    <property type="protein sequence ID" value="VEU82362.1"/>
    <property type="molecule type" value="Genomic_DNA"/>
</dbReference>
<dbReference type="PIRSF" id="PIRSF001491">
    <property type="entry name" value="Ppentomutase"/>
    <property type="match status" value="1"/>
</dbReference>
<evidence type="ECO:0000256" key="1">
    <source>
        <dbReference type="ARBA" id="ARBA00010373"/>
    </source>
</evidence>
<dbReference type="GO" id="GO:0008973">
    <property type="term" value="F:phosphopentomutase activity"/>
    <property type="evidence" value="ECO:0007669"/>
    <property type="project" value="UniProtKB-UniRule"/>
</dbReference>
<feature type="binding site" evidence="6">
    <location>
        <position position="291"/>
    </location>
    <ligand>
        <name>Mn(2+)</name>
        <dbReference type="ChEBI" id="CHEBI:29035"/>
        <label>2</label>
    </ligand>
</feature>
<comment type="function">
    <text evidence="6">Isomerase that catalyzes the conversion of deoxy-ribose 1-phosphate (dRib-1-P) and ribose 1-phosphate (Rib-1-P) to deoxy-ribose 5-phosphate (dRib-5-P) and ribose 5-phosphate (Rib-5-P), respectively.</text>
</comment>
<evidence type="ECO:0000256" key="3">
    <source>
        <dbReference type="ARBA" id="ARBA00022723"/>
    </source>
</evidence>
<feature type="domain" description="Metalloenzyme" evidence="8">
    <location>
        <begin position="4"/>
        <end position="384"/>
    </location>
</feature>
<dbReference type="STRING" id="1408416.GCA_000702765_01046"/>
<dbReference type="NCBIfam" id="NF003766">
    <property type="entry name" value="PRK05362.1"/>
    <property type="match status" value="1"/>
</dbReference>
<keyword evidence="5 6" id="KW-0413">Isomerase</keyword>
<comment type="catalytic activity">
    <reaction evidence="6">
        <text>alpha-D-ribose 1-phosphate = D-ribose 5-phosphate</text>
        <dbReference type="Rhea" id="RHEA:18793"/>
        <dbReference type="ChEBI" id="CHEBI:57720"/>
        <dbReference type="ChEBI" id="CHEBI:78346"/>
        <dbReference type="EC" id="5.4.2.7"/>
    </reaction>
</comment>
<dbReference type="Proteomes" id="UP000290909">
    <property type="component" value="Chromosome"/>
</dbReference>
<dbReference type="InterPro" id="IPR006124">
    <property type="entry name" value="Metalloenzyme"/>
</dbReference>
<comment type="subcellular location">
    <subcellularLocation>
        <location evidence="6">Cytoplasm</location>
    </subcellularLocation>
</comment>
<feature type="binding site" evidence="6">
    <location>
        <position position="332"/>
    </location>
    <ligand>
        <name>Mn(2+)</name>
        <dbReference type="ChEBI" id="CHEBI:29035"/>
        <label>1</label>
    </ligand>
</feature>
<name>A0A449BIU8_9MOLU</name>
<dbReference type="GO" id="GO:0005829">
    <property type="term" value="C:cytosol"/>
    <property type="evidence" value="ECO:0007669"/>
    <property type="project" value="TreeGrafter"/>
</dbReference>
<dbReference type="GO" id="GO:0009117">
    <property type="term" value="P:nucleotide metabolic process"/>
    <property type="evidence" value="ECO:0007669"/>
    <property type="project" value="UniProtKB-UniRule"/>
</dbReference>
<keyword evidence="10" id="KW-1185">Reference proteome</keyword>
<dbReference type="Gene3D" id="3.30.70.1250">
    <property type="entry name" value="Phosphopentomutase"/>
    <property type="match status" value="1"/>
</dbReference>
<feature type="binding site" evidence="6">
    <location>
        <position position="344"/>
    </location>
    <ligand>
        <name>Mn(2+)</name>
        <dbReference type="ChEBI" id="CHEBI:29035"/>
        <label>2</label>
    </ligand>
</feature>
<dbReference type="Gene3D" id="3.40.720.10">
    <property type="entry name" value="Alkaline Phosphatase, subunit A"/>
    <property type="match status" value="1"/>
</dbReference>
<keyword evidence="3 6" id="KW-0479">Metal-binding</keyword>
<dbReference type="CDD" id="cd16009">
    <property type="entry name" value="PPM"/>
    <property type="match status" value="1"/>
</dbReference>
<dbReference type="GO" id="GO:0006015">
    <property type="term" value="P:5-phosphoribose 1-diphosphate biosynthetic process"/>
    <property type="evidence" value="ECO:0007669"/>
    <property type="project" value="UniProtKB-UniPathway"/>
</dbReference>
<dbReference type="InterPro" id="IPR010045">
    <property type="entry name" value="DeoB"/>
</dbReference>
<evidence type="ECO:0000256" key="7">
    <source>
        <dbReference type="NCBIfam" id="TIGR01696"/>
    </source>
</evidence>
<dbReference type="KEGG" id="ahk:NCTC10172_00372"/>
<dbReference type="GO" id="GO:0006018">
    <property type="term" value="P:2-deoxyribose 1-phosphate catabolic process"/>
    <property type="evidence" value="ECO:0007669"/>
    <property type="project" value="UniProtKB-UniRule"/>
</dbReference>
<dbReference type="NCBIfam" id="TIGR01696">
    <property type="entry name" value="deoB"/>
    <property type="match status" value="1"/>
</dbReference>
<comment type="catalytic activity">
    <reaction evidence="6">
        <text>2-deoxy-alpha-D-ribose 1-phosphate = 2-deoxy-D-ribose 5-phosphate</text>
        <dbReference type="Rhea" id="RHEA:27658"/>
        <dbReference type="ChEBI" id="CHEBI:57259"/>
        <dbReference type="ChEBI" id="CHEBI:62877"/>
        <dbReference type="EC" id="5.4.2.7"/>
    </reaction>
</comment>
<dbReference type="SUPFAM" id="SSF53649">
    <property type="entry name" value="Alkaline phosphatase-like"/>
    <property type="match status" value="1"/>
</dbReference>
<evidence type="ECO:0000256" key="6">
    <source>
        <dbReference type="HAMAP-Rule" id="MF_00740"/>
    </source>
</evidence>
<dbReference type="UniPathway" id="UPA00087">
    <property type="reaction ID" value="UER00173"/>
</dbReference>
<dbReference type="PANTHER" id="PTHR21110:SF0">
    <property type="entry name" value="PHOSPHOPENTOMUTASE"/>
    <property type="match status" value="1"/>
</dbReference>
<accession>A0A449BIU8</accession>
<feature type="binding site" evidence="6">
    <location>
        <position position="333"/>
    </location>
    <ligand>
        <name>Mn(2+)</name>
        <dbReference type="ChEBI" id="CHEBI:29035"/>
        <label>1</label>
    </ligand>
</feature>
<dbReference type="GO" id="GO:0000287">
    <property type="term" value="F:magnesium ion binding"/>
    <property type="evidence" value="ECO:0007669"/>
    <property type="project" value="UniProtKB-UniRule"/>
</dbReference>
<dbReference type="GO" id="GO:0030145">
    <property type="term" value="F:manganese ion binding"/>
    <property type="evidence" value="ECO:0007669"/>
    <property type="project" value="UniProtKB-UniRule"/>
</dbReference>
<evidence type="ECO:0000259" key="8">
    <source>
        <dbReference type="Pfam" id="PF01676"/>
    </source>
</evidence>
<keyword evidence="4 6" id="KW-0464">Manganese</keyword>
<dbReference type="Pfam" id="PF01676">
    <property type="entry name" value="Metalloenzyme"/>
    <property type="match status" value="1"/>
</dbReference>
<evidence type="ECO:0000313" key="10">
    <source>
        <dbReference type="Proteomes" id="UP000290909"/>
    </source>
</evidence>
<comment type="similarity">
    <text evidence="1 6">Belongs to the phosphopentomutase family.</text>
</comment>
<keyword evidence="2 6" id="KW-0963">Cytoplasm</keyword>
<protein>
    <recommendedName>
        <fullName evidence="6 7">Phosphopentomutase</fullName>
        <ecNumber evidence="6 7">5.4.2.7</ecNumber>
    </recommendedName>
    <alternativeName>
        <fullName evidence="6">Phosphodeoxyribomutase</fullName>
    </alternativeName>
</protein>
<dbReference type="SUPFAM" id="SSF143856">
    <property type="entry name" value="DeoB insert domain-like"/>
    <property type="match status" value="1"/>
</dbReference>
<comment type="cofactor">
    <cofactor evidence="6">
        <name>Mn(2+)</name>
        <dbReference type="ChEBI" id="CHEBI:29035"/>
    </cofactor>
    <text evidence="6">Binds 2 manganese ions.</text>
</comment>